<reference evidence="8 9" key="1">
    <citation type="submission" date="2019-10" db="EMBL/GenBank/DDBJ databases">
        <title>Dictyobacter vulcani sp. nov., within the class Ktedonobacteria, isolated from soil of volcanic Mt. Zao.</title>
        <authorList>
            <person name="Zheng Y."/>
            <person name="Wang C.M."/>
            <person name="Sakai Y."/>
            <person name="Abe K."/>
            <person name="Yokota A."/>
            <person name="Yabe S."/>
        </authorList>
    </citation>
    <scope>NUCLEOTIDE SEQUENCE [LARGE SCALE GENOMIC DNA]</scope>
    <source>
        <strain evidence="8 9">W12</strain>
    </source>
</reference>
<dbReference type="InterPro" id="IPR011009">
    <property type="entry name" value="Kinase-like_dom_sf"/>
</dbReference>
<dbReference type="Gene3D" id="1.10.510.10">
    <property type="entry name" value="Transferase(Phosphotransferase) domain 1"/>
    <property type="match status" value="1"/>
</dbReference>
<evidence type="ECO:0000256" key="6">
    <source>
        <dbReference type="SAM" id="MobiDB-lite"/>
    </source>
</evidence>
<dbReference type="Pfam" id="PF00069">
    <property type="entry name" value="Pkinase"/>
    <property type="match status" value="1"/>
</dbReference>
<dbReference type="Proteomes" id="UP000326912">
    <property type="component" value="Unassembled WGS sequence"/>
</dbReference>
<accession>A0A5J4KHH1</accession>
<protein>
    <recommendedName>
        <fullName evidence="1">non-specific serine/threonine protein kinase</fullName>
        <ecNumber evidence="1">2.7.11.1</ecNumber>
    </recommendedName>
</protein>
<dbReference type="EC" id="2.7.11.1" evidence="1"/>
<dbReference type="RefSeq" id="WP_151754090.1">
    <property type="nucleotide sequence ID" value="NZ_BKZW01000001.1"/>
</dbReference>
<feature type="compositionally biased region" description="Pro residues" evidence="6">
    <location>
        <begin position="318"/>
        <end position="354"/>
    </location>
</feature>
<keyword evidence="2" id="KW-0808">Transferase</keyword>
<evidence type="ECO:0000256" key="2">
    <source>
        <dbReference type="ARBA" id="ARBA00022679"/>
    </source>
</evidence>
<dbReference type="PROSITE" id="PS50011">
    <property type="entry name" value="PROTEIN_KINASE_DOM"/>
    <property type="match status" value="1"/>
</dbReference>
<keyword evidence="4" id="KW-0418">Kinase</keyword>
<evidence type="ECO:0000313" key="8">
    <source>
        <dbReference type="EMBL" id="GER85867.1"/>
    </source>
</evidence>
<proteinExistence type="predicted"/>
<dbReference type="SUPFAM" id="SSF56112">
    <property type="entry name" value="Protein kinase-like (PK-like)"/>
    <property type="match status" value="1"/>
</dbReference>
<dbReference type="PANTHER" id="PTHR43289:SF6">
    <property type="entry name" value="SERINE_THREONINE-PROTEIN KINASE NEKL-3"/>
    <property type="match status" value="1"/>
</dbReference>
<feature type="region of interest" description="Disordered" evidence="6">
    <location>
        <begin position="309"/>
        <end position="402"/>
    </location>
</feature>
<dbReference type="CDD" id="cd14014">
    <property type="entry name" value="STKc_PknB_like"/>
    <property type="match status" value="1"/>
</dbReference>
<dbReference type="GO" id="GO:0005524">
    <property type="term" value="F:ATP binding"/>
    <property type="evidence" value="ECO:0007669"/>
    <property type="project" value="UniProtKB-KW"/>
</dbReference>
<keyword evidence="9" id="KW-1185">Reference proteome</keyword>
<comment type="caution">
    <text evidence="8">The sequence shown here is derived from an EMBL/GenBank/DDBJ whole genome shotgun (WGS) entry which is preliminary data.</text>
</comment>
<dbReference type="InterPro" id="IPR000719">
    <property type="entry name" value="Prot_kinase_dom"/>
</dbReference>
<evidence type="ECO:0000256" key="3">
    <source>
        <dbReference type="ARBA" id="ARBA00022741"/>
    </source>
</evidence>
<name>A0A5J4KHH1_9CHLR</name>
<evidence type="ECO:0000256" key="4">
    <source>
        <dbReference type="ARBA" id="ARBA00022777"/>
    </source>
</evidence>
<sequence>MQALEEGQKFERYRILHSSGSGTAGINYLAEDTRQRRKVLLKLIHPWAPLPDIARRQFYREINALSHLNQSQLAPIFNYGEWHGQLFIARIYAEYGSLLNEQGRAWFRPPFDAPIAVHYAVHITNALTTIHSLGYTHGSVTFSNLILTQSPQPNSKQNPFLLADSSLATFVRSMGQPRSTFFPSTTAPEQFEGQTIPASDQYALAVLLYFWLAGRPPFLGSPEEIKYNKNQGIIPSLLPFNTTVSYELENIIRRALSPNSTHRFINVSAFAQALTKALNTSVSASNNLKIFSLTPDKNAEQKPLIPETEPIRRIEPDAPQPHPTPIPQPLPTPEPATEPVPKVPDPLPAGPLPFEPDIAQPVPDATPLIPQKLIRSNLHNQPPNQKGNKKKMSSLIRSHSQP</sequence>
<dbReference type="GO" id="GO:0004674">
    <property type="term" value="F:protein serine/threonine kinase activity"/>
    <property type="evidence" value="ECO:0007669"/>
    <property type="project" value="UniProtKB-EC"/>
</dbReference>
<feature type="domain" description="Protein kinase" evidence="7">
    <location>
        <begin position="13"/>
        <end position="275"/>
    </location>
</feature>
<evidence type="ECO:0000313" key="9">
    <source>
        <dbReference type="Proteomes" id="UP000326912"/>
    </source>
</evidence>
<evidence type="ECO:0000256" key="5">
    <source>
        <dbReference type="ARBA" id="ARBA00022840"/>
    </source>
</evidence>
<keyword evidence="5" id="KW-0067">ATP-binding</keyword>
<keyword evidence="3" id="KW-0547">Nucleotide-binding</keyword>
<evidence type="ECO:0000256" key="1">
    <source>
        <dbReference type="ARBA" id="ARBA00012513"/>
    </source>
</evidence>
<dbReference type="EMBL" id="BKZW01000001">
    <property type="protein sequence ID" value="GER85867.1"/>
    <property type="molecule type" value="Genomic_DNA"/>
</dbReference>
<dbReference type="AlphaFoldDB" id="A0A5J4KHH1"/>
<gene>
    <name evidence="8" type="ORF">KDW_00290</name>
</gene>
<dbReference type="SMART" id="SM00220">
    <property type="entry name" value="S_TKc"/>
    <property type="match status" value="1"/>
</dbReference>
<dbReference type="Gene3D" id="3.30.200.20">
    <property type="entry name" value="Phosphorylase Kinase, domain 1"/>
    <property type="match status" value="1"/>
</dbReference>
<organism evidence="8 9">
    <name type="scientific">Dictyobacter vulcani</name>
    <dbReference type="NCBI Taxonomy" id="2607529"/>
    <lineage>
        <taxon>Bacteria</taxon>
        <taxon>Bacillati</taxon>
        <taxon>Chloroflexota</taxon>
        <taxon>Ktedonobacteria</taxon>
        <taxon>Ktedonobacterales</taxon>
        <taxon>Dictyobacteraceae</taxon>
        <taxon>Dictyobacter</taxon>
    </lineage>
</organism>
<evidence type="ECO:0000259" key="7">
    <source>
        <dbReference type="PROSITE" id="PS50011"/>
    </source>
</evidence>
<dbReference type="PANTHER" id="PTHR43289">
    <property type="entry name" value="MITOGEN-ACTIVATED PROTEIN KINASE KINASE KINASE 20-RELATED"/>
    <property type="match status" value="1"/>
</dbReference>